<dbReference type="RefSeq" id="WP_160550288.1">
    <property type="nucleotide sequence ID" value="NZ_CP047650.1"/>
</dbReference>
<dbReference type="Proteomes" id="UP000464787">
    <property type="component" value="Chromosome"/>
</dbReference>
<protein>
    <submittedName>
        <fullName evidence="1">HAD-IA family hydrolase</fullName>
    </submittedName>
</protein>
<dbReference type="Gene3D" id="3.40.50.1000">
    <property type="entry name" value="HAD superfamily/HAD-like"/>
    <property type="match status" value="1"/>
</dbReference>
<name>A0A857IYW1_9BURK</name>
<dbReference type="PANTHER" id="PTHR43481">
    <property type="entry name" value="FRUCTOSE-1-PHOSPHATE PHOSPHATASE"/>
    <property type="match status" value="1"/>
</dbReference>
<dbReference type="EMBL" id="CP047650">
    <property type="protein sequence ID" value="QHI96770.1"/>
    <property type="molecule type" value="Genomic_DNA"/>
</dbReference>
<proteinExistence type="predicted"/>
<dbReference type="SFLD" id="SFLDG01129">
    <property type="entry name" value="C1.5:_HAD__Beta-PGM__Phosphata"/>
    <property type="match status" value="1"/>
</dbReference>
<organism evidence="1 2">
    <name type="scientific">Xylophilus rhododendri</name>
    <dbReference type="NCBI Taxonomy" id="2697032"/>
    <lineage>
        <taxon>Bacteria</taxon>
        <taxon>Pseudomonadati</taxon>
        <taxon>Pseudomonadota</taxon>
        <taxon>Betaproteobacteria</taxon>
        <taxon>Burkholderiales</taxon>
        <taxon>Xylophilus</taxon>
    </lineage>
</organism>
<dbReference type="AlphaFoldDB" id="A0A857IYW1"/>
<dbReference type="GO" id="GO:0050308">
    <property type="term" value="F:sugar-phosphatase activity"/>
    <property type="evidence" value="ECO:0007669"/>
    <property type="project" value="TreeGrafter"/>
</dbReference>
<dbReference type="InterPro" id="IPR051806">
    <property type="entry name" value="HAD-like_SPP"/>
</dbReference>
<keyword evidence="1" id="KW-0378">Hydrolase</keyword>
<gene>
    <name evidence="1" type="ORF">GT347_01450</name>
</gene>
<evidence type="ECO:0000313" key="1">
    <source>
        <dbReference type="EMBL" id="QHI96770.1"/>
    </source>
</evidence>
<evidence type="ECO:0000313" key="2">
    <source>
        <dbReference type="Proteomes" id="UP000464787"/>
    </source>
</evidence>
<dbReference type="KEGG" id="xyk:GT347_01450"/>
<dbReference type="PANTHER" id="PTHR43481:SF4">
    <property type="entry name" value="GLYCEROL-1-PHOSPHATE PHOSPHOHYDROLASE 1-RELATED"/>
    <property type="match status" value="1"/>
</dbReference>
<dbReference type="Gene3D" id="1.10.150.240">
    <property type="entry name" value="Putative phosphatase, domain 2"/>
    <property type="match status" value="1"/>
</dbReference>
<dbReference type="InterPro" id="IPR023214">
    <property type="entry name" value="HAD_sf"/>
</dbReference>
<dbReference type="Pfam" id="PF00702">
    <property type="entry name" value="Hydrolase"/>
    <property type="match status" value="1"/>
</dbReference>
<dbReference type="PRINTS" id="PR00413">
    <property type="entry name" value="HADHALOGNASE"/>
</dbReference>
<dbReference type="InterPro" id="IPR023198">
    <property type="entry name" value="PGP-like_dom2"/>
</dbReference>
<dbReference type="InterPro" id="IPR036412">
    <property type="entry name" value="HAD-like_sf"/>
</dbReference>
<dbReference type="NCBIfam" id="TIGR01509">
    <property type="entry name" value="HAD-SF-IA-v3"/>
    <property type="match status" value="1"/>
</dbReference>
<dbReference type="SFLD" id="SFLDS00003">
    <property type="entry name" value="Haloacid_Dehalogenase"/>
    <property type="match status" value="1"/>
</dbReference>
<accession>A0A857IYW1</accession>
<sequence>MTEGGKIKAYLVDLDGTLADTSEANFRAYAQALQEGAGIDIDRATFEREAFGRNWRQFLPGMIERAGVQAEPAGIARRKTELYRQTLVHARFNEALVLLLGSRADGVHAALVTTASAANVASVLAQRPDIAALFDLVVTGDDVQRHKPDPEAYVQAAQRLGVAAGDCLVIEDSDIGMGAGLAFGARVLRVSMQQPAA</sequence>
<dbReference type="InterPro" id="IPR006439">
    <property type="entry name" value="HAD-SF_hydro_IA"/>
</dbReference>
<reference evidence="1 2" key="1">
    <citation type="submission" date="2020-01" db="EMBL/GenBank/DDBJ databases">
        <title>Genome sequencing of strain KACC 21265.</title>
        <authorList>
            <person name="Heo J."/>
            <person name="Kim S.-J."/>
            <person name="Kim J.-S."/>
            <person name="Hong S.-B."/>
            <person name="Kwon S.-W."/>
        </authorList>
    </citation>
    <scope>NUCLEOTIDE SEQUENCE [LARGE SCALE GENOMIC DNA]</scope>
    <source>
        <strain evidence="1 2">KACC 21265</strain>
    </source>
</reference>
<dbReference type="SUPFAM" id="SSF56784">
    <property type="entry name" value="HAD-like"/>
    <property type="match status" value="1"/>
</dbReference>
<keyword evidence="2" id="KW-1185">Reference proteome</keyword>